<dbReference type="FunFam" id="3.40.50.300:FF:000134">
    <property type="entry name" value="Iron-enterobactin ABC transporter ATP-binding protein"/>
    <property type="match status" value="1"/>
</dbReference>
<dbReference type="PANTHER" id="PTHR42794:SF2">
    <property type="entry name" value="ABC TRANSPORTER ATP-BINDING PROTEIN"/>
    <property type="match status" value="1"/>
</dbReference>
<keyword evidence="2" id="KW-0547">Nucleotide-binding</keyword>
<reference evidence="5" key="1">
    <citation type="submission" date="2020-10" db="EMBL/GenBank/DDBJ databases">
        <authorList>
            <person name="Gilroy R."/>
        </authorList>
    </citation>
    <scope>NUCLEOTIDE SEQUENCE</scope>
    <source>
        <strain evidence="5">CHK180-2868</strain>
    </source>
</reference>
<evidence type="ECO:0000256" key="1">
    <source>
        <dbReference type="ARBA" id="ARBA00022448"/>
    </source>
</evidence>
<organism evidence="5 6">
    <name type="scientific">Candidatus Copromonas faecavium</name>
    <name type="common">nom. illeg.</name>
    <dbReference type="NCBI Taxonomy" id="2840740"/>
    <lineage>
        <taxon>Bacteria</taxon>
        <taxon>Bacillati</taxon>
        <taxon>Bacillota</taxon>
        <taxon>Clostridia</taxon>
        <taxon>Lachnospirales</taxon>
        <taxon>Lachnospiraceae</taxon>
        <taxon>Candidatus Copromonas (nom. illeg.)</taxon>
    </lineage>
</organism>
<evidence type="ECO:0000256" key="3">
    <source>
        <dbReference type="ARBA" id="ARBA00022840"/>
    </source>
</evidence>
<accession>A0A9D1A7D8</accession>
<evidence type="ECO:0000313" key="6">
    <source>
        <dbReference type="Proteomes" id="UP000824250"/>
    </source>
</evidence>
<dbReference type="Proteomes" id="UP000824250">
    <property type="component" value="Unassembled WGS sequence"/>
</dbReference>
<dbReference type="EMBL" id="DVGC01000057">
    <property type="protein sequence ID" value="HIR06203.1"/>
    <property type="molecule type" value="Genomic_DNA"/>
</dbReference>
<dbReference type="GO" id="GO:0005524">
    <property type="term" value="F:ATP binding"/>
    <property type="evidence" value="ECO:0007669"/>
    <property type="project" value="UniProtKB-KW"/>
</dbReference>
<dbReference type="PROSITE" id="PS00211">
    <property type="entry name" value="ABC_TRANSPORTER_1"/>
    <property type="match status" value="1"/>
</dbReference>
<evidence type="ECO:0000256" key="2">
    <source>
        <dbReference type="ARBA" id="ARBA00022741"/>
    </source>
</evidence>
<dbReference type="GO" id="GO:0016887">
    <property type="term" value="F:ATP hydrolysis activity"/>
    <property type="evidence" value="ECO:0007669"/>
    <property type="project" value="InterPro"/>
</dbReference>
<dbReference type="SUPFAM" id="SSF52540">
    <property type="entry name" value="P-loop containing nucleoside triphosphate hydrolases"/>
    <property type="match status" value="1"/>
</dbReference>
<protein>
    <submittedName>
        <fullName evidence="5">ABC transporter ATP-binding protein</fullName>
    </submittedName>
</protein>
<dbReference type="InterPro" id="IPR003593">
    <property type="entry name" value="AAA+_ATPase"/>
</dbReference>
<dbReference type="Pfam" id="PF00005">
    <property type="entry name" value="ABC_tran"/>
    <property type="match status" value="1"/>
</dbReference>
<sequence>MRLEVENLTYSYGEKEAADQVSLKVDRGEFVGIIGPNGSGKSTVLKNIYRALTPDSGTILLDGENLLSMPYKKSARKLAVVGQENEVPFDFTVEEIVAMGRSPYKKLFDIDTPHDRQMVHHALEHLGMDQMAKRSYLRLSGGEKQRVLIARAIAQECDFFVLDEPTNHLDIRYQMQIFDFIKRLQVTVLSAIHDLNLAALYCDRLYVMKNGRVVLEGTPEEVLTPEHISEVYGVASTVEVHPLTGKLAITFLPEELQKQKLEGQRGNLRWAEKKREGAA</sequence>
<keyword evidence="3 5" id="KW-0067">ATP-binding</keyword>
<keyword evidence="1" id="KW-0813">Transport</keyword>
<reference evidence="5" key="2">
    <citation type="journal article" date="2021" name="PeerJ">
        <title>Extensive microbial diversity within the chicken gut microbiome revealed by metagenomics and culture.</title>
        <authorList>
            <person name="Gilroy R."/>
            <person name="Ravi A."/>
            <person name="Getino M."/>
            <person name="Pursley I."/>
            <person name="Horton D.L."/>
            <person name="Alikhan N.F."/>
            <person name="Baker D."/>
            <person name="Gharbi K."/>
            <person name="Hall N."/>
            <person name="Watson M."/>
            <person name="Adriaenssens E.M."/>
            <person name="Foster-Nyarko E."/>
            <person name="Jarju S."/>
            <person name="Secka A."/>
            <person name="Antonio M."/>
            <person name="Oren A."/>
            <person name="Chaudhuri R.R."/>
            <person name="La Ragione R."/>
            <person name="Hildebrand F."/>
            <person name="Pallen M.J."/>
        </authorList>
    </citation>
    <scope>NUCLEOTIDE SEQUENCE</scope>
    <source>
        <strain evidence="5">CHK180-2868</strain>
    </source>
</reference>
<name>A0A9D1A7D8_9FIRM</name>
<feature type="domain" description="ABC transporter" evidence="4">
    <location>
        <begin position="3"/>
        <end position="235"/>
    </location>
</feature>
<dbReference type="InterPro" id="IPR017871">
    <property type="entry name" value="ABC_transporter-like_CS"/>
</dbReference>
<dbReference type="PROSITE" id="PS50893">
    <property type="entry name" value="ABC_TRANSPORTER_2"/>
    <property type="match status" value="1"/>
</dbReference>
<dbReference type="InterPro" id="IPR027417">
    <property type="entry name" value="P-loop_NTPase"/>
</dbReference>
<comment type="caution">
    <text evidence="5">The sequence shown here is derived from an EMBL/GenBank/DDBJ whole genome shotgun (WGS) entry which is preliminary data.</text>
</comment>
<dbReference type="InterPro" id="IPR003439">
    <property type="entry name" value="ABC_transporter-like_ATP-bd"/>
</dbReference>
<evidence type="ECO:0000313" key="5">
    <source>
        <dbReference type="EMBL" id="HIR06203.1"/>
    </source>
</evidence>
<evidence type="ECO:0000259" key="4">
    <source>
        <dbReference type="PROSITE" id="PS50893"/>
    </source>
</evidence>
<dbReference type="PANTHER" id="PTHR42794">
    <property type="entry name" value="HEMIN IMPORT ATP-BINDING PROTEIN HMUV"/>
    <property type="match status" value="1"/>
</dbReference>
<proteinExistence type="predicted"/>
<dbReference type="AlphaFoldDB" id="A0A9D1A7D8"/>
<dbReference type="CDD" id="cd03214">
    <property type="entry name" value="ABC_Iron-Siderophores_B12_Hemin"/>
    <property type="match status" value="1"/>
</dbReference>
<dbReference type="SMART" id="SM00382">
    <property type="entry name" value="AAA"/>
    <property type="match status" value="1"/>
</dbReference>
<gene>
    <name evidence="5" type="ORF">IAB28_09610</name>
</gene>
<dbReference type="Gene3D" id="3.40.50.300">
    <property type="entry name" value="P-loop containing nucleotide triphosphate hydrolases"/>
    <property type="match status" value="1"/>
</dbReference>